<feature type="domain" description="Valyl-tRNA synthetase tRNA-binding arm" evidence="18">
    <location>
        <begin position="1018"/>
        <end position="1075"/>
    </location>
</feature>
<name>A0A1Y1HSN5_KLENI</name>
<evidence type="ECO:0000256" key="15">
    <source>
        <dbReference type="SAM" id="MobiDB-lite"/>
    </source>
</evidence>
<keyword evidence="20" id="KW-1185">Reference proteome</keyword>
<comment type="subcellular location">
    <subcellularLocation>
        <location evidence="1">Cytoplasm</location>
    </subcellularLocation>
</comment>
<feature type="domain" description="Methionyl/Valyl/Leucyl/Isoleucyl-tRNA synthetase anticodon-binding" evidence="17">
    <location>
        <begin position="806"/>
        <end position="953"/>
    </location>
</feature>
<evidence type="ECO:0000256" key="11">
    <source>
        <dbReference type="ARBA" id="ARBA00029936"/>
    </source>
</evidence>
<dbReference type="FunFam" id="3.40.50.620:FF:000078">
    <property type="entry name" value="Valine--tRNA ligase, mitochondrial"/>
    <property type="match status" value="1"/>
</dbReference>
<dbReference type="Pfam" id="PF00133">
    <property type="entry name" value="tRNA-synt_1"/>
    <property type="match status" value="1"/>
</dbReference>
<evidence type="ECO:0000256" key="2">
    <source>
        <dbReference type="ARBA" id="ARBA00005594"/>
    </source>
</evidence>
<dbReference type="InterPro" id="IPR013155">
    <property type="entry name" value="M/V/L/I-tRNA-synth_anticd-bd"/>
</dbReference>
<feature type="coiled-coil region" evidence="14">
    <location>
        <begin position="1016"/>
        <end position="1043"/>
    </location>
</feature>
<dbReference type="CDD" id="cd07962">
    <property type="entry name" value="Anticodon_Ia_Val"/>
    <property type="match status" value="1"/>
</dbReference>
<evidence type="ECO:0000256" key="5">
    <source>
        <dbReference type="ARBA" id="ARBA00022598"/>
    </source>
</evidence>
<dbReference type="InterPro" id="IPR014729">
    <property type="entry name" value="Rossmann-like_a/b/a_fold"/>
</dbReference>
<proteinExistence type="inferred from homology"/>
<dbReference type="CDD" id="cd00817">
    <property type="entry name" value="ValRS_core"/>
    <property type="match status" value="1"/>
</dbReference>
<dbReference type="GO" id="GO:0002161">
    <property type="term" value="F:aminoacyl-tRNA deacylase activity"/>
    <property type="evidence" value="ECO:0007669"/>
    <property type="project" value="InterPro"/>
</dbReference>
<evidence type="ECO:0000256" key="13">
    <source>
        <dbReference type="RuleBase" id="RU363035"/>
    </source>
</evidence>
<evidence type="ECO:0000256" key="12">
    <source>
        <dbReference type="ARBA" id="ARBA00047552"/>
    </source>
</evidence>
<evidence type="ECO:0000313" key="20">
    <source>
        <dbReference type="Proteomes" id="UP000054558"/>
    </source>
</evidence>
<evidence type="ECO:0000256" key="14">
    <source>
        <dbReference type="SAM" id="Coils"/>
    </source>
</evidence>
<dbReference type="GO" id="GO:0004832">
    <property type="term" value="F:valine-tRNA ligase activity"/>
    <property type="evidence" value="ECO:0000318"/>
    <property type="project" value="GO_Central"/>
</dbReference>
<keyword evidence="4" id="KW-0963">Cytoplasm</keyword>
<evidence type="ECO:0000256" key="9">
    <source>
        <dbReference type="ARBA" id="ARBA00023054"/>
    </source>
</evidence>
<dbReference type="InterPro" id="IPR019499">
    <property type="entry name" value="Val-tRNA_synth_tRNA-bd"/>
</dbReference>
<evidence type="ECO:0000259" key="16">
    <source>
        <dbReference type="Pfam" id="PF00133"/>
    </source>
</evidence>
<dbReference type="EMBL" id="DF236982">
    <property type="protein sequence ID" value="GAQ79567.1"/>
    <property type="molecule type" value="Genomic_DNA"/>
</dbReference>
<evidence type="ECO:0000256" key="1">
    <source>
        <dbReference type="ARBA" id="ARBA00004496"/>
    </source>
</evidence>
<feature type="region of interest" description="Disordered" evidence="15">
    <location>
        <begin position="22"/>
        <end position="124"/>
    </location>
</feature>
<evidence type="ECO:0000256" key="6">
    <source>
        <dbReference type="ARBA" id="ARBA00022741"/>
    </source>
</evidence>
<dbReference type="HAMAP" id="MF_02004">
    <property type="entry name" value="Val_tRNA_synth_type1"/>
    <property type="match status" value="1"/>
</dbReference>
<evidence type="ECO:0000256" key="4">
    <source>
        <dbReference type="ARBA" id="ARBA00022490"/>
    </source>
</evidence>
<comment type="similarity">
    <text evidence="2 13">Belongs to the class-I aminoacyl-tRNA synthetase family.</text>
</comment>
<keyword evidence="8 13" id="KW-0648">Protein biosynthesis</keyword>
<keyword evidence="10 13" id="KW-0030">Aminoacyl-tRNA synthetase</keyword>
<keyword evidence="7 13" id="KW-0067">ATP-binding</keyword>
<dbReference type="Pfam" id="PF10458">
    <property type="entry name" value="Val_tRNA-synt_C"/>
    <property type="match status" value="1"/>
</dbReference>
<feature type="domain" description="Aminoacyl-tRNA synthetase class Ia" evidence="16">
    <location>
        <begin position="139"/>
        <end position="761"/>
    </location>
</feature>
<reference evidence="19 20" key="1">
    <citation type="journal article" date="2014" name="Nat. Commun.">
        <title>Klebsormidium flaccidum genome reveals primary factors for plant terrestrial adaptation.</title>
        <authorList>
            <person name="Hori K."/>
            <person name="Maruyama F."/>
            <person name="Fujisawa T."/>
            <person name="Togashi T."/>
            <person name="Yamamoto N."/>
            <person name="Seo M."/>
            <person name="Sato S."/>
            <person name="Yamada T."/>
            <person name="Mori H."/>
            <person name="Tajima N."/>
            <person name="Moriyama T."/>
            <person name="Ikeuchi M."/>
            <person name="Watanabe M."/>
            <person name="Wada H."/>
            <person name="Kobayashi K."/>
            <person name="Saito M."/>
            <person name="Masuda T."/>
            <person name="Sasaki-Sekimoto Y."/>
            <person name="Mashiguchi K."/>
            <person name="Awai K."/>
            <person name="Shimojima M."/>
            <person name="Masuda S."/>
            <person name="Iwai M."/>
            <person name="Nobusawa T."/>
            <person name="Narise T."/>
            <person name="Kondo S."/>
            <person name="Saito H."/>
            <person name="Sato R."/>
            <person name="Murakawa M."/>
            <person name="Ihara Y."/>
            <person name="Oshima-Yamada Y."/>
            <person name="Ohtaka K."/>
            <person name="Satoh M."/>
            <person name="Sonobe K."/>
            <person name="Ishii M."/>
            <person name="Ohtani R."/>
            <person name="Kanamori-Sato M."/>
            <person name="Honoki R."/>
            <person name="Miyazaki D."/>
            <person name="Mochizuki H."/>
            <person name="Umetsu J."/>
            <person name="Higashi K."/>
            <person name="Shibata D."/>
            <person name="Kamiya Y."/>
            <person name="Sato N."/>
            <person name="Nakamura Y."/>
            <person name="Tabata S."/>
            <person name="Ida S."/>
            <person name="Kurokawa K."/>
            <person name="Ohta H."/>
        </authorList>
    </citation>
    <scope>NUCLEOTIDE SEQUENCE [LARGE SCALE GENOMIC DNA]</scope>
    <source>
        <strain evidence="19 20">NIES-2285</strain>
    </source>
</reference>
<organism evidence="19 20">
    <name type="scientific">Klebsormidium nitens</name>
    <name type="common">Green alga</name>
    <name type="synonym">Ulothrix nitens</name>
    <dbReference type="NCBI Taxonomy" id="105231"/>
    <lineage>
        <taxon>Eukaryota</taxon>
        <taxon>Viridiplantae</taxon>
        <taxon>Streptophyta</taxon>
        <taxon>Klebsormidiophyceae</taxon>
        <taxon>Klebsormidiales</taxon>
        <taxon>Klebsormidiaceae</taxon>
        <taxon>Klebsormidium</taxon>
    </lineage>
</organism>
<dbReference type="GO" id="GO:0048608">
    <property type="term" value="P:reproductive structure development"/>
    <property type="evidence" value="ECO:0007669"/>
    <property type="project" value="UniProtKB-ARBA"/>
</dbReference>
<evidence type="ECO:0000256" key="10">
    <source>
        <dbReference type="ARBA" id="ARBA00023146"/>
    </source>
</evidence>
<dbReference type="GO" id="GO:0005524">
    <property type="term" value="F:ATP binding"/>
    <property type="evidence" value="ECO:0007669"/>
    <property type="project" value="UniProtKB-KW"/>
</dbReference>
<evidence type="ECO:0000259" key="18">
    <source>
        <dbReference type="Pfam" id="PF10458"/>
    </source>
</evidence>
<dbReference type="EC" id="6.1.1.9" evidence="3"/>
<feature type="compositionally biased region" description="Basic and acidic residues" evidence="15">
    <location>
        <begin position="75"/>
        <end position="91"/>
    </location>
</feature>
<dbReference type="Gene3D" id="1.10.287.380">
    <property type="entry name" value="Valyl-tRNA synthetase, C-terminal domain"/>
    <property type="match status" value="1"/>
</dbReference>
<dbReference type="Gene3D" id="1.10.730.10">
    <property type="entry name" value="Isoleucyl-tRNA Synthetase, Domain 1"/>
    <property type="match status" value="1"/>
</dbReference>
<gene>
    <name evidence="19" type="ORF">KFL_000330130</name>
</gene>
<evidence type="ECO:0000256" key="7">
    <source>
        <dbReference type="ARBA" id="ARBA00022840"/>
    </source>
</evidence>
<dbReference type="Proteomes" id="UP000054558">
    <property type="component" value="Unassembled WGS sequence"/>
</dbReference>
<dbReference type="InterPro" id="IPR001412">
    <property type="entry name" value="aa-tRNA-synth_I_CS"/>
</dbReference>
<dbReference type="InterPro" id="IPR033705">
    <property type="entry name" value="Anticodon_Ia_Val"/>
</dbReference>
<dbReference type="NCBIfam" id="NF004349">
    <property type="entry name" value="PRK05729.1"/>
    <property type="match status" value="1"/>
</dbReference>
<dbReference type="FunFam" id="3.40.50.620:FF:000020">
    <property type="entry name" value="Valine--tRNA ligase, mitochondrial"/>
    <property type="match status" value="1"/>
</dbReference>
<dbReference type="InterPro" id="IPR002300">
    <property type="entry name" value="aa-tRNA-synth_Ia"/>
</dbReference>
<evidence type="ECO:0000313" key="19">
    <source>
        <dbReference type="EMBL" id="GAQ79567.1"/>
    </source>
</evidence>
<dbReference type="Gene3D" id="3.90.740.10">
    <property type="entry name" value="Valyl/Leucyl/Isoleucyl-tRNA synthetase, editing domain"/>
    <property type="match status" value="1"/>
</dbReference>
<dbReference type="FunFam" id="1.10.730.10:FF:000009">
    <property type="entry name" value="Valine--tRNA ligase, mitochondrial"/>
    <property type="match status" value="1"/>
</dbReference>
<dbReference type="PANTHER" id="PTHR11946:SF109">
    <property type="entry name" value="VALINE--TRNA LIGASE"/>
    <property type="match status" value="1"/>
</dbReference>
<dbReference type="InterPro" id="IPR009080">
    <property type="entry name" value="tRNAsynth_Ia_anticodon-bd"/>
</dbReference>
<dbReference type="OMA" id="LDTWMDS"/>
<dbReference type="SUPFAM" id="SSF47323">
    <property type="entry name" value="Anticodon-binding domain of a subclass of class I aminoacyl-tRNA synthetases"/>
    <property type="match status" value="1"/>
</dbReference>
<sequence>MASLDGANGAAEAAPLPEKMAALNLSADAAPPAPASANAPKEEEDPEKKKKKEEKAREKEAKKAKAAAKAAAAKALEDAKGKGGADGNAKKADKKKKAGPTEGALQADSTDPPTTPGEKKQLAPAMAPAFNPKAVEASWYEWWSKCGFFEPDLKSDKPPYVIVIPPPNVTGALHIGHALTNAIQDTIVRWKRMSGYNTLWVPGTDHAGIATQVVVEKKLMKERHITRHDLGREQFVEEVWKWKNEYGDTIFGQLRRLGSSVDWSRQCFTMDEKLSNAVKEAFVRMFQDGLIYRDNRLVNWDCVLKTAVSDIEVDYVELTGRQKLRVPGYGDNLVEFGAITSFAYPLEGGEGEIVVATTRPETMLGDTAVAVHPEDPRYAHLHGKFVVHPFNGRRLPIICDAELVDMAFGTGAVKITPAHDPNDFAVGKRHNLEFVNMLTDDGLVNDAGGPEFAGKKRFEVRELLVAALQEKGLYRGVADNPMRLGICSRSKDVIEPMIKPQWYVKCDDLAKAACDAVRSGELEIVPPVFKDVWFRWLENIRDWCISRQLWWGHRIPAWYVTLRADSGKLLTEQSDRWVVGRDEAEARAAAEARFGPSEIAELTQDPDVLDTWFSSGLFPFSVFGWPDGTADLAKFYPTQLLETGHDILFFWVARMVMMGMRLTGKVPFKQVYLHAMVRDAHGRKMSKTLGNVIDPLDVIEGITLAELHAKLDAGNLDPKEVATAKKGQSEDFPNGIAECGADALRFALVAYTTQARDINLDIQRVVGYRLWCNKLWNATKYAMMNLGPDFEPSATLDVEQLEMGSQWILSMLNRAVAGTVEALEKWELSAATTIVYDFWQYKLCGVFIEIIKPIMQGSDAAAKRRTRDTLWICLEAGLRLLHPFMPFVTEELWQRLPKRAGAATAQSIMVSEYPRVVPGWHRPQAEAYMALVDGAVHTVRSLREKFKLEPKAKPALVLVCKTEDARQTLQLGAQDVRTLASASDVQVLGASGEPPAGAAVDIVDENIQAYLVLEGLVDAAKEIAKLAKRSDEINKQLEALAKKMAAPGYQEKVPANVQELDASKGDKLREELDTIAIARQNFEKLSSAGS</sequence>
<keyword evidence="5 13" id="KW-0436">Ligase</keyword>
<dbReference type="SUPFAM" id="SSF50677">
    <property type="entry name" value="ValRS/IleRS/LeuRS editing domain"/>
    <property type="match status" value="1"/>
</dbReference>
<dbReference type="Pfam" id="PF08264">
    <property type="entry name" value="Anticodon_1"/>
    <property type="match status" value="1"/>
</dbReference>
<protein>
    <recommendedName>
        <fullName evidence="3">valine--tRNA ligase</fullName>
        <ecNumber evidence="3">6.1.1.9</ecNumber>
    </recommendedName>
    <alternativeName>
        <fullName evidence="11">Valyl-tRNA synthetase</fullName>
    </alternativeName>
</protein>
<dbReference type="Gene3D" id="3.40.50.620">
    <property type="entry name" value="HUPs"/>
    <property type="match status" value="2"/>
</dbReference>
<comment type="catalytic activity">
    <reaction evidence="12">
        <text>tRNA(Val) + L-valine + ATP = L-valyl-tRNA(Val) + AMP + diphosphate</text>
        <dbReference type="Rhea" id="RHEA:10704"/>
        <dbReference type="Rhea" id="RHEA-COMP:9672"/>
        <dbReference type="Rhea" id="RHEA-COMP:9708"/>
        <dbReference type="ChEBI" id="CHEBI:30616"/>
        <dbReference type="ChEBI" id="CHEBI:33019"/>
        <dbReference type="ChEBI" id="CHEBI:57762"/>
        <dbReference type="ChEBI" id="CHEBI:78442"/>
        <dbReference type="ChEBI" id="CHEBI:78537"/>
        <dbReference type="ChEBI" id="CHEBI:456215"/>
        <dbReference type="EC" id="6.1.1.9"/>
    </reaction>
</comment>
<dbReference type="InterPro" id="IPR002303">
    <property type="entry name" value="Valyl-tRNA_ligase"/>
</dbReference>
<keyword evidence="9 14" id="KW-0175">Coiled coil</keyword>
<dbReference type="GO" id="GO:0009791">
    <property type="term" value="P:post-embryonic development"/>
    <property type="evidence" value="ECO:0007669"/>
    <property type="project" value="UniProtKB-ARBA"/>
</dbReference>
<feature type="compositionally biased region" description="Basic and acidic residues" evidence="15">
    <location>
        <begin position="53"/>
        <end position="63"/>
    </location>
</feature>
<feature type="compositionally biased region" description="Low complexity" evidence="15">
    <location>
        <begin position="22"/>
        <end position="39"/>
    </location>
</feature>
<dbReference type="PRINTS" id="PR00986">
    <property type="entry name" value="TRNASYNTHVAL"/>
</dbReference>
<evidence type="ECO:0000256" key="3">
    <source>
        <dbReference type="ARBA" id="ARBA00013169"/>
    </source>
</evidence>
<dbReference type="PANTHER" id="PTHR11946">
    <property type="entry name" value="VALYL-TRNA SYNTHETASES"/>
    <property type="match status" value="1"/>
</dbReference>
<dbReference type="FunFam" id="3.90.740.10:FF:000010">
    <property type="entry name" value="Valine--tRNA ligase"/>
    <property type="match status" value="1"/>
</dbReference>
<dbReference type="STRING" id="105231.A0A1Y1HSN5"/>
<dbReference type="AlphaFoldDB" id="A0A1Y1HSN5"/>
<dbReference type="OrthoDB" id="629407at2759"/>
<dbReference type="FunFam" id="3.90.740.10:FF:000008">
    <property type="entry name" value="Valine--tRNA ligase, mitochondrial"/>
    <property type="match status" value="1"/>
</dbReference>
<dbReference type="PROSITE" id="PS00178">
    <property type="entry name" value="AA_TRNA_LIGASE_I"/>
    <property type="match status" value="1"/>
</dbReference>
<evidence type="ECO:0000259" key="17">
    <source>
        <dbReference type="Pfam" id="PF08264"/>
    </source>
</evidence>
<dbReference type="NCBIfam" id="TIGR00422">
    <property type="entry name" value="valS"/>
    <property type="match status" value="1"/>
</dbReference>
<dbReference type="InterPro" id="IPR009008">
    <property type="entry name" value="Val/Leu/Ile-tRNA-synth_edit"/>
</dbReference>
<dbReference type="InterPro" id="IPR037118">
    <property type="entry name" value="Val-tRNA_synth_C_sf"/>
</dbReference>
<accession>A0A1Y1HSN5</accession>
<keyword evidence="6 13" id="KW-0547">Nucleotide-binding</keyword>
<dbReference type="GO" id="GO:0006438">
    <property type="term" value="P:valyl-tRNA aminoacylation"/>
    <property type="evidence" value="ECO:0000318"/>
    <property type="project" value="GO_Central"/>
</dbReference>
<dbReference type="SUPFAM" id="SSF52374">
    <property type="entry name" value="Nucleotidylyl transferase"/>
    <property type="match status" value="1"/>
</dbReference>
<evidence type="ECO:0000256" key="8">
    <source>
        <dbReference type="ARBA" id="ARBA00022917"/>
    </source>
</evidence>
<dbReference type="GO" id="GO:0005829">
    <property type="term" value="C:cytosol"/>
    <property type="evidence" value="ECO:0000318"/>
    <property type="project" value="GO_Central"/>
</dbReference>